<name>A0ABS8T3B9_DATST</name>
<proteinExistence type="predicted"/>
<dbReference type="EMBL" id="JACEIK010001065">
    <property type="protein sequence ID" value="MCD7465613.1"/>
    <property type="molecule type" value="Genomic_DNA"/>
</dbReference>
<sequence>MRKAVSATFFNGGMSGGKELRQKDYEGNGEDIDNNGSSPYSDSKSQSMSQKVLFELLDGMRLPGDILGLLLM</sequence>
<feature type="compositionally biased region" description="Polar residues" evidence="1">
    <location>
        <begin position="34"/>
        <end position="46"/>
    </location>
</feature>
<evidence type="ECO:0000256" key="1">
    <source>
        <dbReference type="SAM" id="MobiDB-lite"/>
    </source>
</evidence>
<comment type="caution">
    <text evidence="2">The sequence shown here is derived from an EMBL/GenBank/DDBJ whole genome shotgun (WGS) entry which is preliminary data.</text>
</comment>
<organism evidence="2 3">
    <name type="scientific">Datura stramonium</name>
    <name type="common">Jimsonweed</name>
    <name type="synonym">Common thornapple</name>
    <dbReference type="NCBI Taxonomy" id="4076"/>
    <lineage>
        <taxon>Eukaryota</taxon>
        <taxon>Viridiplantae</taxon>
        <taxon>Streptophyta</taxon>
        <taxon>Embryophyta</taxon>
        <taxon>Tracheophyta</taxon>
        <taxon>Spermatophyta</taxon>
        <taxon>Magnoliopsida</taxon>
        <taxon>eudicotyledons</taxon>
        <taxon>Gunneridae</taxon>
        <taxon>Pentapetalae</taxon>
        <taxon>asterids</taxon>
        <taxon>lamiids</taxon>
        <taxon>Solanales</taxon>
        <taxon>Solanaceae</taxon>
        <taxon>Solanoideae</taxon>
        <taxon>Datureae</taxon>
        <taxon>Datura</taxon>
    </lineage>
</organism>
<evidence type="ECO:0000313" key="3">
    <source>
        <dbReference type="Proteomes" id="UP000823775"/>
    </source>
</evidence>
<gene>
    <name evidence="2" type="ORF">HAX54_001628</name>
</gene>
<evidence type="ECO:0000313" key="2">
    <source>
        <dbReference type="EMBL" id="MCD7465613.1"/>
    </source>
</evidence>
<reference evidence="2 3" key="1">
    <citation type="journal article" date="2021" name="BMC Genomics">
        <title>Datura genome reveals duplications of psychoactive alkaloid biosynthetic genes and high mutation rate following tissue culture.</title>
        <authorList>
            <person name="Rajewski A."/>
            <person name="Carter-House D."/>
            <person name="Stajich J."/>
            <person name="Litt A."/>
        </authorList>
    </citation>
    <scope>NUCLEOTIDE SEQUENCE [LARGE SCALE GENOMIC DNA]</scope>
    <source>
        <strain evidence="2">AR-01</strain>
    </source>
</reference>
<feature type="non-terminal residue" evidence="2">
    <location>
        <position position="72"/>
    </location>
</feature>
<keyword evidence="3" id="KW-1185">Reference proteome</keyword>
<feature type="region of interest" description="Disordered" evidence="1">
    <location>
        <begin position="1"/>
        <end position="46"/>
    </location>
</feature>
<dbReference type="Proteomes" id="UP000823775">
    <property type="component" value="Unassembled WGS sequence"/>
</dbReference>
<protein>
    <submittedName>
        <fullName evidence="2">Uncharacterized protein</fullName>
    </submittedName>
</protein>
<accession>A0ABS8T3B9</accession>